<keyword evidence="7" id="KW-0010">Activator</keyword>
<keyword evidence="6" id="KW-0238">DNA-binding</keyword>
<keyword evidence="5" id="KW-0805">Transcription regulation</keyword>
<accession>A0A5J5BPK6</accession>
<reference evidence="12 13" key="1">
    <citation type="submission" date="2019-09" db="EMBL/GenBank/DDBJ databases">
        <title>A chromosome-level genome assembly of the Chinese tupelo Nyssa sinensis.</title>
        <authorList>
            <person name="Yang X."/>
            <person name="Kang M."/>
            <person name="Yang Y."/>
            <person name="Xiong H."/>
            <person name="Wang M."/>
            <person name="Zhang Z."/>
            <person name="Wang Z."/>
            <person name="Wu H."/>
            <person name="Ma T."/>
            <person name="Liu J."/>
            <person name="Xi Z."/>
        </authorList>
    </citation>
    <scope>NUCLEOTIDE SEQUENCE [LARGE SCALE GENOMIC DNA]</scope>
    <source>
        <strain evidence="12">J267</strain>
        <tissue evidence="12">Leaf</tissue>
    </source>
</reference>
<dbReference type="PANTHER" id="PTHR45658:SF134">
    <property type="entry name" value="GATA TYPE ZINC FINGER TRANSCRIPTION FACTOR FAMILY PROTEIN"/>
    <property type="match status" value="1"/>
</dbReference>
<dbReference type="PANTHER" id="PTHR45658">
    <property type="entry name" value="GATA TRANSCRIPTION FACTOR"/>
    <property type="match status" value="1"/>
</dbReference>
<dbReference type="FunFam" id="3.30.50.10:FF:000018">
    <property type="entry name" value="GATA transcription factor"/>
    <property type="match status" value="1"/>
</dbReference>
<dbReference type="GO" id="GO:0008270">
    <property type="term" value="F:zinc ion binding"/>
    <property type="evidence" value="ECO:0007669"/>
    <property type="project" value="UniProtKB-KW"/>
</dbReference>
<evidence type="ECO:0000313" key="13">
    <source>
        <dbReference type="Proteomes" id="UP000325577"/>
    </source>
</evidence>
<evidence type="ECO:0000256" key="1">
    <source>
        <dbReference type="ARBA" id="ARBA00005694"/>
    </source>
</evidence>
<dbReference type="OrthoDB" id="2162994at2759"/>
<sequence length="337" mass="37592">MPHSCSCTRLDFWGYNLPKFQKVSMVGSGFFGGIDNGISRDGSFDNLLSFLDLPIESLEGSSLYEGDWDANMECLGPIPWDNDLQGCLLSGKICHGTSDVLPILPVPSDKISQPKQPPNFVEETSGASVTLQKDSSDGLQSDVFQARSPVSVLESSISYPVQKSMLISPETVIPVRTRSKRKRSTFNPWHEKFNPFKRITKKKKKKLSQLSGATKMKEISSPSRLSGAMAMKENWLQPHVRMKKCTHCAVTKTPQWREGPMGPKTLCNACGVRFRAGRLFPEYRPAASPTFVPSLHSNSHKKVIEMRNRANKETAMDEMDPALLLPPEFVPDEYLVL</sequence>
<dbReference type="Pfam" id="PF00320">
    <property type="entry name" value="GATA"/>
    <property type="match status" value="1"/>
</dbReference>
<comment type="similarity">
    <text evidence="1">Belongs to the type IV zinc-finger family. Class A subfamily.</text>
</comment>
<keyword evidence="13" id="KW-1185">Reference proteome</keyword>
<evidence type="ECO:0000256" key="3">
    <source>
        <dbReference type="ARBA" id="ARBA00022771"/>
    </source>
</evidence>
<evidence type="ECO:0000313" key="12">
    <source>
        <dbReference type="EMBL" id="KAA8544060.1"/>
    </source>
</evidence>
<proteinExistence type="inferred from homology"/>
<gene>
    <name evidence="12" type="ORF">F0562_021763</name>
</gene>
<dbReference type="GO" id="GO:0005634">
    <property type="term" value="C:nucleus"/>
    <property type="evidence" value="ECO:0007669"/>
    <property type="project" value="TreeGrafter"/>
</dbReference>
<evidence type="ECO:0000256" key="8">
    <source>
        <dbReference type="ARBA" id="ARBA00023163"/>
    </source>
</evidence>
<dbReference type="GO" id="GO:0043565">
    <property type="term" value="F:sequence-specific DNA binding"/>
    <property type="evidence" value="ECO:0007669"/>
    <property type="project" value="InterPro"/>
</dbReference>
<evidence type="ECO:0000256" key="4">
    <source>
        <dbReference type="ARBA" id="ARBA00022833"/>
    </source>
</evidence>
<name>A0A5J5BPK6_9ASTE</name>
<keyword evidence="3 9" id="KW-0863">Zinc-finger</keyword>
<dbReference type="CDD" id="cd00202">
    <property type="entry name" value="ZnF_GATA"/>
    <property type="match status" value="1"/>
</dbReference>
<dbReference type="GO" id="GO:0006355">
    <property type="term" value="P:regulation of DNA-templated transcription"/>
    <property type="evidence" value="ECO:0007669"/>
    <property type="project" value="InterPro"/>
</dbReference>
<dbReference type="GO" id="GO:0030154">
    <property type="term" value="P:cell differentiation"/>
    <property type="evidence" value="ECO:0007669"/>
    <property type="project" value="TreeGrafter"/>
</dbReference>
<evidence type="ECO:0000256" key="6">
    <source>
        <dbReference type="ARBA" id="ARBA00023125"/>
    </source>
</evidence>
<evidence type="ECO:0000259" key="11">
    <source>
        <dbReference type="PROSITE" id="PS50114"/>
    </source>
</evidence>
<feature type="region of interest" description="Disordered" evidence="10">
    <location>
        <begin position="204"/>
        <end position="224"/>
    </location>
</feature>
<evidence type="ECO:0000256" key="2">
    <source>
        <dbReference type="ARBA" id="ARBA00022723"/>
    </source>
</evidence>
<protein>
    <recommendedName>
        <fullName evidence="11">GATA-type domain-containing protein</fullName>
    </recommendedName>
</protein>
<dbReference type="Gene3D" id="3.30.50.10">
    <property type="entry name" value="Erythroid Transcription Factor GATA-1, subunit A"/>
    <property type="match status" value="1"/>
</dbReference>
<evidence type="ECO:0000256" key="10">
    <source>
        <dbReference type="SAM" id="MobiDB-lite"/>
    </source>
</evidence>
<dbReference type="EMBL" id="CM018034">
    <property type="protein sequence ID" value="KAA8544060.1"/>
    <property type="molecule type" value="Genomic_DNA"/>
</dbReference>
<feature type="domain" description="GATA-type" evidence="11">
    <location>
        <begin position="239"/>
        <end position="275"/>
    </location>
</feature>
<dbReference type="SUPFAM" id="SSF57716">
    <property type="entry name" value="Glucocorticoid receptor-like (DNA-binding domain)"/>
    <property type="match status" value="1"/>
</dbReference>
<keyword evidence="8" id="KW-0804">Transcription</keyword>
<keyword evidence="4" id="KW-0862">Zinc</keyword>
<evidence type="ECO:0000256" key="7">
    <source>
        <dbReference type="ARBA" id="ARBA00023159"/>
    </source>
</evidence>
<organism evidence="12 13">
    <name type="scientific">Nyssa sinensis</name>
    <dbReference type="NCBI Taxonomy" id="561372"/>
    <lineage>
        <taxon>Eukaryota</taxon>
        <taxon>Viridiplantae</taxon>
        <taxon>Streptophyta</taxon>
        <taxon>Embryophyta</taxon>
        <taxon>Tracheophyta</taxon>
        <taxon>Spermatophyta</taxon>
        <taxon>Magnoliopsida</taxon>
        <taxon>eudicotyledons</taxon>
        <taxon>Gunneridae</taxon>
        <taxon>Pentapetalae</taxon>
        <taxon>asterids</taxon>
        <taxon>Cornales</taxon>
        <taxon>Nyssaceae</taxon>
        <taxon>Nyssa</taxon>
    </lineage>
</organism>
<dbReference type="SMART" id="SM00401">
    <property type="entry name" value="ZnF_GATA"/>
    <property type="match status" value="1"/>
</dbReference>
<evidence type="ECO:0000256" key="5">
    <source>
        <dbReference type="ARBA" id="ARBA00023015"/>
    </source>
</evidence>
<dbReference type="PROSITE" id="PS50114">
    <property type="entry name" value="GATA_ZN_FINGER_2"/>
    <property type="match status" value="1"/>
</dbReference>
<dbReference type="InterPro" id="IPR051140">
    <property type="entry name" value="GATA_TF"/>
</dbReference>
<dbReference type="InterPro" id="IPR013088">
    <property type="entry name" value="Znf_NHR/GATA"/>
</dbReference>
<dbReference type="PROSITE" id="PS00344">
    <property type="entry name" value="GATA_ZN_FINGER_1"/>
    <property type="match status" value="1"/>
</dbReference>
<keyword evidence="2" id="KW-0479">Metal-binding</keyword>
<dbReference type="InterPro" id="IPR000679">
    <property type="entry name" value="Znf_GATA"/>
</dbReference>
<evidence type="ECO:0000256" key="9">
    <source>
        <dbReference type="PROSITE-ProRule" id="PRU00094"/>
    </source>
</evidence>
<dbReference type="Proteomes" id="UP000325577">
    <property type="component" value="Linkage Group LG11"/>
</dbReference>
<dbReference type="AlphaFoldDB" id="A0A5J5BPK6"/>